<dbReference type="GeneID" id="81457691"/>
<dbReference type="AlphaFoldDB" id="A0A9W9SQN3"/>
<organism evidence="1 2">
    <name type="scientific">Penicillium concentricum</name>
    <dbReference type="NCBI Taxonomy" id="293559"/>
    <lineage>
        <taxon>Eukaryota</taxon>
        <taxon>Fungi</taxon>
        <taxon>Dikarya</taxon>
        <taxon>Ascomycota</taxon>
        <taxon>Pezizomycotina</taxon>
        <taxon>Eurotiomycetes</taxon>
        <taxon>Eurotiomycetidae</taxon>
        <taxon>Eurotiales</taxon>
        <taxon>Aspergillaceae</taxon>
        <taxon>Penicillium</taxon>
    </lineage>
</organism>
<comment type="caution">
    <text evidence="1">The sequence shown here is derived from an EMBL/GenBank/DDBJ whole genome shotgun (WGS) entry which is preliminary data.</text>
</comment>
<evidence type="ECO:0000313" key="2">
    <source>
        <dbReference type="Proteomes" id="UP001147752"/>
    </source>
</evidence>
<evidence type="ECO:0000313" key="1">
    <source>
        <dbReference type="EMBL" id="KAJ5382867.1"/>
    </source>
</evidence>
<dbReference type="RefSeq" id="XP_056582643.1">
    <property type="nucleotide sequence ID" value="XM_056718508.1"/>
</dbReference>
<accession>A0A9W9SQN3</accession>
<reference evidence="1" key="1">
    <citation type="submission" date="2022-12" db="EMBL/GenBank/DDBJ databases">
        <authorList>
            <person name="Petersen C."/>
        </authorList>
    </citation>
    <scope>NUCLEOTIDE SEQUENCE</scope>
    <source>
        <strain evidence="1">IBT 3081</strain>
    </source>
</reference>
<reference evidence="1" key="2">
    <citation type="journal article" date="2023" name="IMA Fungus">
        <title>Comparative genomic study of the Penicillium genus elucidates a diverse pangenome and 15 lateral gene transfer events.</title>
        <authorList>
            <person name="Petersen C."/>
            <person name="Sorensen T."/>
            <person name="Nielsen M.R."/>
            <person name="Sondergaard T.E."/>
            <person name="Sorensen J.L."/>
            <person name="Fitzpatrick D.A."/>
            <person name="Frisvad J.C."/>
            <person name="Nielsen K.L."/>
        </authorList>
    </citation>
    <scope>NUCLEOTIDE SEQUENCE</scope>
    <source>
        <strain evidence="1">IBT 3081</strain>
    </source>
</reference>
<keyword evidence="2" id="KW-1185">Reference proteome</keyword>
<evidence type="ECO:0008006" key="3">
    <source>
        <dbReference type="Google" id="ProtNLM"/>
    </source>
</evidence>
<name>A0A9W9SQN3_9EURO</name>
<dbReference type="EMBL" id="JAPZBT010000001">
    <property type="protein sequence ID" value="KAJ5382867.1"/>
    <property type="molecule type" value="Genomic_DNA"/>
</dbReference>
<dbReference type="Proteomes" id="UP001147752">
    <property type="component" value="Unassembled WGS sequence"/>
</dbReference>
<sequence length="238" mass="27801">MNELATVAGYPDSQFPTAPFDSASDYLRSIANEHLTNLWTQRNLADDLEIARFAQLISKYYSDDSGPFIPFCDDMRPSNMLIDPETLQITVVLDFEFTNAMPAEFTYDPPWWQLLSGPEMWLDRCLMDEFVTLYEPRMEQFLRALERVENEFELECKQPGLSLSTRMRDLWRTGRFWFDYAARKSFDVDTIYWAALHDGAGVELLDDKTRAEMGSFTQIKMDQLKAYEECTVRFSSEM</sequence>
<gene>
    <name evidence="1" type="ORF">N7517_000778</name>
</gene>
<protein>
    <recommendedName>
        <fullName evidence="3">Aminoglycoside phosphotransferase domain-containing protein</fullName>
    </recommendedName>
</protein>
<proteinExistence type="predicted"/>
<dbReference type="OrthoDB" id="4331812at2759"/>